<dbReference type="Proteomes" id="UP001497535">
    <property type="component" value="Unassembled WGS sequence"/>
</dbReference>
<keyword evidence="2" id="KW-1185">Reference proteome</keyword>
<organism evidence="1 2">
    <name type="scientific">Meloidogyne enterolobii</name>
    <name type="common">Root-knot nematode worm</name>
    <name type="synonym">Meloidogyne mayaguensis</name>
    <dbReference type="NCBI Taxonomy" id="390850"/>
    <lineage>
        <taxon>Eukaryota</taxon>
        <taxon>Metazoa</taxon>
        <taxon>Ecdysozoa</taxon>
        <taxon>Nematoda</taxon>
        <taxon>Chromadorea</taxon>
        <taxon>Rhabditida</taxon>
        <taxon>Tylenchina</taxon>
        <taxon>Tylenchomorpha</taxon>
        <taxon>Tylenchoidea</taxon>
        <taxon>Meloidogynidae</taxon>
        <taxon>Meloidogyninae</taxon>
        <taxon>Meloidogyne</taxon>
    </lineage>
</organism>
<sequence length="94" mass="10511">MLSKFRPKLVILLIFILFLVIKCEGSGPGYYSEIELGGYPGEIEEEEEVEEEEIEEAPIYGSTITGGQKSPFKGAVSWLCWVTRMNVVVKQGSH</sequence>
<gene>
    <name evidence="1" type="ORF">MENTE1834_LOCUS6745</name>
</gene>
<reference evidence="1" key="1">
    <citation type="submission" date="2023-11" db="EMBL/GenBank/DDBJ databases">
        <authorList>
            <person name="Poullet M."/>
        </authorList>
    </citation>
    <scope>NUCLEOTIDE SEQUENCE</scope>
    <source>
        <strain evidence="1">E1834</strain>
    </source>
</reference>
<dbReference type="EMBL" id="CAVMJV010000005">
    <property type="protein sequence ID" value="CAK5028893.1"/>
    <property type="molecule type" value="Genomic_DNA"/>
</dbReference>
<accession>A0ACB0Y361</accession>
<evidence type="ECO:0000313" key="2">
    <source>
        <dbReference type="Proteomes" id="UP001497535"/>
    </source>
</evidence>
<comment type="caution">
    <text evidence="1">The sequence shown here is derived from an EMBL/GenBank/DDBJ whole genome shotgun (WGS) entry which is preliminary data.</text>
</comment>
<protein>
    <submittedName>
        <fullName evidence="1">Uncharacterized protein</fullName>
    </submittedName>
</protein>
<proteinExistence type="predicted"/>
<name>A0ACB0Y361_MELEN</name>
<evidence type="ECO:0000313" key="1">
    <source>
        <dbReference type="EMBL" id="CAK5028893.1"/>
    </source>
</evidence>